<dbReference type="EMBL" id="JAHQCS010000064">
    <property type="protein sequence ID" value="MBU9711276.1"/>
    <property type="molecule type" value="Genomic_DNA"/>
</dbReference>
<feature type="domain" description="NodB homology" evidence="3">
    <location>
        <begin position="99"/>
        <end position="297"/>
    </location>
</feature>
<feature type="compositionally biased region" description="Acidic residues" evidence="1">
    <location>
        <begin position="34"/>
        <end position="73"/>
    </location>
</feature>
<dbReference type="InterPro" id="IPR050248">
    <property type="entry name" value="Polysacc_deacetylase_ArnD"/>
</dbReference>
<dbReference type="RefSeq" id="WP_217065153.1">
    <property type="nucleotide sequence ID" value="NZ_JAHQCS010000064.1"/>
</dbReference>
<gene>
    <name evidence="4" type="ORF">KS419_05990</name>
</gene>
<evidence type="ECO:0000259" key="3">
    <source>
        <dbReference type="PROSITE" id="PS51677"/>
    </source>
</evidence>
<dbReference type="InterPro" id="IPR002509">
    <property type="entry name" value="NODB_dom"/>
</dbReference>
<evidence type="ECO:0000313" key="5">
    <source>
        <dbReference type="Proteomes" id="UP000784880"/>
    </source>
</evidence>
<dbReference type="PROSITE" id="PS51257">
    <property type="entry name" value="PROKAR_LIPOPROTEIN"/>
    <property type="match status" value="1"/>
</dbReference>
<keyword evidence="2" id="KW-0732">Signal</keyword>
<dbReference type="Proteomes" id="UP000784880">
    <property type="component" value="Unassembled WGS sequence"/>
</dbReference>
<name>A0ABS6JC86_9BACI</name>
<protein>
    <submittedName>
        <fullName evidence="4">Polysaccharide deacetylase family protein</fullName>
    </submittedName>
</protein>
<feature type="chain" id="PRO_5045994465" evidence="2">
    <location>
        <begin position="24"/>
        <end position="303"/>
    </location>
</feature>
<evidence type="ECO:0000256" key="1">
    <source>
        <dbReference type="SAM" id="MobiDB-lite"/>
    </source>
</evidence>
<dbReference type="PROSITE" id="PS51677">
    <property type="entry name" value="NODB"/>
    <property type="match status" value="1"/>
</dbReference>
<feature type="region of interest" description="Disordered" evidence="1">
    <location>
        <begin position="26"/>
        <end position="73"/>
    </location>
</feature>
<sequence length="303" mass="34111">MKKVVLFLLISSFLLLIVACNNNEENGEENALTEPEDAVIDDKEDEIEETPSETTEEDLEGNEEEEGLEEEEVVPEISEPIYEMDGSTVRPIDEGTNDQVVLLTIDDSFNDANHNNALEMAKILSELDAGAIFFINGRYLVDEVEHAENRAILKEIYEMGFEIGNHTMNHAGPYPGLAALTPEEQRKEIVELNDLIEEIIGERPRFFRAPYGRNTDTSREIVAEEGMKWMNWSYGFDWEQPYMEAEALTEIMLDPGKDGAGVSLTNGANLLMHDREFTKDALHGIVVGLRDKGFEIVDPALIK</sequence>
<evidence type="ECO:0000256" key="2">
    <source>
        <dbReference type="SAM" id="SignalP"/>
    </source>
</evidence>
<feature type="signal peptide" evidence="2">
    <location>
        <begin position="1"/>
        <end position="23"/>
    </location>
</feature>
<accession>A0ABS6JC86</accession>
<keyword evidence="5" id="KW-1185">Reference proteome</keyword>
<comment type="caution">
    <text evidence="4">The sequence shown here is derived from an EMBL/GenBank/DDBJ whole genome shotgun (WGS) entry which is preliminary data.</text>
</comment>
<dbReference type="CDD" id="cd10917">
    <property type="entry name" value="CE4_NodB_like_6s_7s"/>
    <property type="match status" value="1"/>
</dbReference>
<dbReference type="PANTHER" id="PTHR10587">
    <property type="entry name" value="GLYCOSYL TRANSFERASE-RELATED"/>
    <property type="match status" value="1"/>
</dbReference>
<reference evidence="4 5" key="1">
    <citation type="submission" date="2021-06" db="EMBL/GenBank/DDBJ databases">
        <title>Bacillus sp. RD4P76, an endophyte from a halophyte.</title>
        <authorList>
            <person name="Sun J.-Q."/>
        </authorList>
    </citation>
    <scope>NUCLEOTIDE SEQUENCE [LARGE SCALE GENOMIC DNA]</scope>
    <source>
        <strain evidence="4 5">CGMCC 1.15917</strain>
    </source>
</reference>
<evidence type="ECO:0000313" key="4">
    <source>
        <dbReference type="EMBL" id="MBU9711276.1"/>
    </source>
</evidence>
<proteinExistence type="predicted"/>
<dbReference type="Pfam" id="PF01522">
    <property type="entry name" value="Polysacc_deac_1"/>
    <property type="match status" value="1"/>
</dbReference>
<organism evidence="4 5">
    <name type="scientific">Evansella tamaricis</name>
    <dbReference type="NCBI Taxonomy" id="2069301"/>
    <lineage>
        <taxon>Bacteria</taxon>
        <taxon>Bacillati</taxon>
        <taxon>Bacillota</taxon>
        <taxon>Bacilli</taxon>
        <taxon>Bacillales</taxon>
        <taxon>Bacillaceae</taxon>
        <taxon>Evansella</taxon>
    </lineage>
</organism>